<proteinExistence type="inferred from homology"/>
<name>A0A077MAM9_9MICO</name>
<comment type="similarity">
    <text evidence="2">Belongs to the 2H phosphoesterase superfamily. ThpR family.</text>
</comment>
<feature type="active site" description="Proton donor" evidence="2">
    <location>
        <position position="38"/>
    </location>
</feature>
<dbReference type="EC" id="3.1.4.58" evidence="2"/>
<comment type="caution">
    <text evidence="4">The sequence shown here is derived from an EMBL/GenBank/DDBJ whole genome shotgun (WGS) entry which is preliminary data.</text>
</comment>
<dbReference type="InterPro" id="IPR009097">
    <property type="entry name" value="Cyclic_Pdiesterase"/>
</dbReference>
<evidence type="ECO:0000256" key="2">
    <source>
        <dbReference type="HAMAP-Rule" id="MF_01940"/>
    </source>
</evidence>
<evidence type="ECO:0000313" key="4">
    <source>
        <dbReference type="EMBL" id="CCI51773.1"/>
    </source>
</evidence>
<gene>
    <name evidence="4" type="ORF">BN13_1210026</name>
</gene>
<keyword evidence="1 2" id="KW-0378">Hydrolase</keyword>
<dbReference type="PANTHER" id="PTHR35561">
    <property type="entry name" value="RNA 2',3'-CYCLIC PHOSPHODIESTERASE"/>
    <property type="match status" value="1"/>
</dbReference>
<dbReference type="InterPro" id="IPR014051">
    <property type="entry name" value="Phosphoesterase_HXTX"/>
</dbReference>
<dbReference type="Gene3D" id="3.90.1140.10">
    <property type="entry name" value="Cyclic phosphodiesterase"/>
    <property type="match status" value="1"/>
</dbReference>
<evidence type="ECO:0000313" key="5">
    <source>
        <dbReference type="Proteomes" id="UP000035720"/>
    </source>
</evidence>
<dbReference type="STRING" id="1193518.BN13_1210026"/>
<dbReference type="EMBL" id="CAJC01000026">
    <property type="protein sequence ID" value="CCI51773.1"/>
    <property type="molecule type" value="Genomic_DNA"/>
</dbReference>
<evidence type="ECO:0000256" key="1">
    <source>
        <dbReference type="ARBA" id="ARBA00022801"/>
    </source>
</evidence>
<protein>
    <recommendedName>
        <fullName evidence="2">RNA 2',3'-cyclic phosphodiesterase</fullName>
        <shortName evidence="2">RNA 2',3'-CPDase</shortName>
        <ecNumber evidence="2">3.1.4.58</ecNumber>
    </recommendedName>
</protein>
<dbReference type="InterPro" id="IPR004175">
    <property type="entry name" value="RNA_CPDase"/>
</dbReference>
<reference evidence="4 5" key="1">
    <citation type="journal article" date="2013" name="ISME J.">
        <title>A metabolic model for members of the genus Tetrasphaera involved in enhanced biological phosphorus removal.</title>
        <authorList>
            <person name="Kristiansen R."/>
            <person name="Nguyen H.T.T."/>
            <person name="Saunders A.M."/>
            <person name="Nielsen J.L."/>
            <person name="Wimmer R."/>
            <person name="Le V.Q."/>
            <person name="McIlroy S.J."/>
            <person name="Petrovski S."/>
            <person name="Seviour R.J."/>
            <person name="Calteau A."/>
            <person name="Nielsen K.L."/>
            <person name="Nielsen P.H."/>
        </authorList>
    </citation>
    <scope>NUCLEOTIDE SEQUENCE [LARGE SCALE GENOMIC DNA]</scope>
    <source>
        <strain evidence="4 5">Ben 74</strain>
    </source>
</reference>
<dbReference type="Proteomes" id="UP000035720">
    <property type="component" value="Unassembled WGS sequence"/>
</dbReference>
<keyword evidence="5" id="KW-1185">Reference proteome</keyword>
<dbReference type="NCBIfam" id="TIGR02258">
    <property type="entry name" value="2_5_ligase"/>
    <property type="match status" value="1"/>
</dbReference>
<dbReference type="GO" id="GO:0008664">
    <property type="term" value="F:RNA 2',3'-cyclic 3'-phosphodiesterase activity"/>
    <property type="evidence" value="ECO:0007669"/>
    <property type="project" value="UniProtKB-EC"/>
</dbReference>
<comment type="catalytic activity">
    <reaction evidence="2">
        <text>a 3'-end 2',3'-cyclophospho-ribonucleotide-RNA + H2O = a 3'-end 2'-phospho-ribonucleotide-RNA + H(+)</text>
        <dbReference type="Rhea" id="RHEA:11828"/>
        <dbReference type="Rhea" id="RHEA-COMP:10464"/>
        <dbReference type="Rhea" id="RHEA-COMP:17353"/>
        <dbReference type="ChEBI" id="CHEBI:15377"/>
        <dbReference type="ChEBI" id="CHEBI:15378"/>
        <dbReference type="ChEBI" id="CHEBI:83064"/>
        <dbReference type="ChEBI" id="CHEBI:173113"/>
        <dbReference type="EC" id="3.1.4.58"/>
    </reaction>
</comment>
<dbReference type="HAMAP" id="MF_01940">
    <property type="entry name" value="RNA_CPDase"/>
    <property type="match status" value="1"/>
</dbReference>
<dbReference type="SUPFAM" id="SSF55144">
    <property type="entry name" value="LigT-like"/>
    <property type="match status" value="1"/>
</dbReference>
<dbReference type="GO" id="GO:0004113">
    <property type="term" value="F:2',3'-cyclic-nucleotide 3'-phosphodiesterase activity"/>
    <property type="evidence" value="ECO:0007669"/>
    <property type="project" value="InterPro"/>
</dbReference>
<feature type="active site" description="Proton acceptor" evidence="2">
    <location>
        <position position="125"/>
    </location>
</feature>
<feature type="short sequence motif" description="HXTX 1" evidence="2">
    <location>
        <begin position="38"/>
        <end position="41"/>
    </location>
</feature>
<organism evidence="4 5">
    <name type="scientific">Nostocoides jenkinsii Ben 74</name>
    <dbReference type="NCBI Taxonomy" id="1193518"/>
    <lineage>
        <taxon>Bacteria</taxon>
        <taxon>Bacillati</taxon>
        <taxon>Actinomycetota</taxon>
        <taxon>Actinomycetes</taxon>
        <taxon>Micrococcales</taxon>
        <taxon>Intrasporangiaceae</taxon>
        <taxon>Nostocoides</taxon>
    </lineage>
</organism>
<evidence type="ECO:0000259" key="3">
    <source>
        <dbReference type="Pfam" id="PF02834"/>
    </source>
</evidence>
<keyword evidence="4" id="KW-0436">Ligase</keyword>
<accession>A0A077MAM9</accession>
<dbReference type="Pfam" id="PF02834">
    <property type="entry name" value="LigT_PEase"/>
    <property type="match status" value="1"/>
</dbReference>
<dbReference type="GO" id="GO:0016874">
    <property type="term" value="F:ligase activity"/>
    <property type="evidence" value="ECO:0007669"/>
    <property type="project" value="UniProtKB-KW"/>
</dbReference>
<sequence length="185" mass="20209">MFVAVVPPPAVVEDLHDFLDSRREAAPGLRWTDPDQFHVTLAFLPEVPERAVEPLTAALATAARERRRFALNLAGGGTFPSPYAARVLFVHAQDEPGHLPPLARAARAAANQAGAAPDGGRFQGHMTIARFGRPTEATKWLRILDTYQGPGWVVDEIELIASHLGQGRQRRPRYETIAQLPLSAP</sequence>
<comment type="function">
    <text evidence="2">Hydrolyzes RNA 2',3'-cyclic phosphodiester to an RNA 2'-phosphomonoester.</text>
</comment>
<feature type="short sequence motif" description="HXTX 2" evidence="2">
    <location>
        <begin position="125"/>
        <end position="128"/>
    </location>
</feature>
<dbReference type="PANTHER" id="PTHR35561:SF1">
    <property type="entry name" value="RNA 2',3'-CYCLIC PHOSPHODIESTERASE"/>
    <property type="match status" value="1"/>
</dbReference>
<feature type="domain" description="Phosphoesterase HXTX" evidence="3">
    <location>
        <begin position="8"/>
        <end position="88"/>
    </location>
</feature>
<dbReference type="AlphaFoldDB" id="A0A077MAM9"/>